<evidence type="ECO:0000256" key="1">
    <source>
        <dbReference type="SAM" id="MobiDB-lite"/>
    </source>
</evidence>
<dbReference type="Proteomes" id="UP001291687">
    <property type="component" value="Unassembled WGS sequence"/>
</dbReference>
<name>A0ABU5NCD6_9RICK</name>
<proteinExistence type="predicted"/>
<keyword evidence="3" id="KW-1185">Reference proteome</keyword>
<dbReference type="RefSeq" id="WP_322776741.1">
    <property type="nucleotide sequence ID" value="NZ_JARJFB010000051.1"/>
</dbReference>
<organism evidence="2 3">
    <name type="scientific">Candidatus Megaera venefica</name>
    <dbReference type="NCBI Taxonomy" id="2055910"/>
    <lineage>
        <taxon>Bacteria</taxon>
        <taxon>Pseudomonadati</taxon>
        <taxon>Pseudomonadota</taxon>
        <taxon>Alphaproteobacteria</taxon>
        <taxon>Rickettsiales</taxon>
        <taxon>Rickettsiaceae</taxon>
        <taxon>Candidatus Megaera</taxon>
    </lineage>
</organism>
<feature type="region of interest" description="Disordered" evidence="1">
    <location>
        <begin position="1"/>
        <end position="29"/>
    </location>
</feature>
<sequence>MKPLVNSGGESFDGGTIDKPPEGTKIPSVGKMALNKIYTDQMESTKGMKLDQDRSKVQRAAGAIADKAGIVDHEKRAMKPKASGQER</sequence>
<protein>
    <submittedName>
        <fullName evidence="2">Uncharacterized protein</fullName>
    </submittedName>
</protein>
<gene>
    <name evidence="2" type="ORF">Megvenef_00812</name>
</gene>
<evidence type="ECO:0000313" key="3">
    <source>
        <dbReference type="Proteomes" id="UP001291687"/>
    </source>
</evidence>
<reference evidence="2 3" key="1">
    <citation type="submission" date="2023-03" db="EMBL/GenBank/DDBJ databases">
        <title>Host association and intracellularity evolved multiple times independently in the Rickettsiales.</title>
        <authorList>
            <person name="Castelli M."/>
            <person name="Nardi T."/>
            <person name="Gammuto L."/>
            <person name="Bellinzona G."/>
            <person name="Sabaneyeva E."/>
            <person name="Potekhin A."/>
            <person name="Serra V."/>
            <person name="Petroni G."/>
            <person name="Sassera D."/>
        </authorList>
    </citation>
    <scope>NUCLEOTIDE SEQUENCE [LARGE SCALE GENOMIC DNA]</scope>
    <source>
        <strain evidence="2 3">Sr 2-6</strain>
    </source>
</reference>
<dbReference type="EMBL" id="JARJFB010000051">
    <property type="protein sequence ID" value="MEA0970843.1"/>
    <property type="molecule type" value="Genomic_DNA"/>
</dbReference>
<accession>A0ABU5NCD6</accession>
<evidence type="ECO:0000313" key="2">
    <source>
        <dbReference type="EMBL" id="MEA0970843.1"/>
    </source>
</evidence>
<feature type="region of interest" description="Disordered" evidence="1">
    <location>
        <begin position="66"/>
        <end position="87"/>
    </location>
</feature>
<comment type="caution">
    <text evidence="2">The sequence shown here is derived from an EMBL/GenBank/DDBJ whole genome shotgun (WGS) entry which is preliminary data.</text>
</comment>